<dbReference type="RefSeq" id="WP_090843123.1">
    <property type="nucleotide sequence ID" value="NZ_FNIL01000007.1"/>
</dbReference>
<dbReference type="PANTHER" id="PTHR43072">
    <property type="entry name" value="N-ACETYLTRANSFERASE"/>
    <property type="match status" value="1"/>
</dbReference>
<evidence type="ECO:0000313" key="11">
    <source>
        <dbReference type="Proteomes" id="UP000198778"/>
    </source>
</evidence>
<evidence type="ECO:0000256" key="8">
    <source>
        <dbReference type="ARBA" id="ARBA00048923"/>
    </source>
</evidence>
<evidence type="ECO:0000256" key="6">
    <source>
        <dbReference type="ARBA" id="ARBA00023315"/>
    </source>
</evidence>
<accession>A0A1H0GWG9</accession>
<keyword evidence="4 10" id="KW-0808">Transferase</keyword>
<dbReference type="InterPro" id="IPR000182">
    <property type="entry name" value="GNAT_dom"/>
</dbReference>
<evidence type="ECO:0000313" key="10">
    <source>
        <dbReference type="EMBL" id="SDO11386.1"/>
    </source>
</evidence>
<evidence type="ECO:0000259" key="9">
    <source>
        <dbReference type="PROSITE" id="PS51186"/>
    </source>
</evidence>
<dbReference type="GO" id="GO:0046677">
    <property type="term" value="P:response to antibiotic"/>
    <property type="evidence" value="ECO:0007669"/>
    <property type="project" value="UniProtKB-KW"/>
</dbReference>
<keyword evidence="6" id="KW-0012">Acyltransferase</keyword>
<evidence type="ECO:0000256" key="7">
    <source>
        <dbReference type="ARBA" id="ARBA00029660"/>
    </source>
</evidence>
<evidence type="ECO:0000256" key="5">
    <source>
        <dbReference type="ARBA" id="ARBA00023251"/>
    </source>
</evidence>
<dbReference type="GO" id="GO:0047663">
    <property type="term" value="F:aminoglycoside 6'-N-acetyltransferase activity"/>
    <property type="evidence" value="ECO:0007669"/>
    <property type="project" value="UniProtKB-EC"/>
</dbReference>
<sequence>MKIIEVSSTKEIAGAAALAVKLWPHQTQNALEQEFKDLLTTNKHVLFMSLEEQYTGFIHFSLRFDYVEGTFSSPVGYVEGIYVEERARNKGTAAALLRTGEQWARHKGCLEIASDVVLGNEKSYKFHEKNGFTEVNRIVCYAKKL</sequence>
<dbReference type="PIRSF" id="PIRSF000452">
    <property type="entry name" value="6-N-acetyltransf"/>
    <property type="match status" value="1"/>
</dbReference>
<dbReference type="Gene3D" id="3.40.630.30">
    <property type="match status" value="1"/>
</dbReference>
<dbReference type="AlphaFoldDB" id="A0A1H0GWG9"/>
<name>A0A1H0GWG9_9BACI</name>
<reference evidence="11" key="1">
    <citation type="submission" date="2016-10" db="EMBL/GenBank/DDBJ databases">
        <authorList>
            <person name="Varghese N."/>
            <person name="Submissions S."/>
        </authorList>
    </citation>
    <scope>NUCLEOTIDE SEQUENCE [LARGE SCALE GENOMIC DNA]</scope>
    <source>
        <strain evidence="11">CGMCC 1.10369</strain>
    </source>
</reference>
<comment type="catalytic activity">
    <reaction evidence="8">
        <text>kanamycin B + acetyl-CoA = N(6')-acetylkanamycin B + CoA + H(+)</text>
        <dbReference type="Rhea" id="RHEA:16449"/>
        <dbReference type="ChEBI" id="CHEBI:15378"/>
        <dbReference type="ChEBI" id="CHEBI:57287"/>
        <dbReference type="ChEBI" id="CHEBI:57288"/>
        <dbReference type="ChEBI" id="CHEBI:58390"/>
        <dbReference type="ChEBI" id="CHEBI:58549"/>
        <dbReference type="EC" id="2.3.1.82"/>
    </reaction>
</comment>
<dbReference type="SUPFAM" id="SSF55729">
    <property type="entry name" value="Acyl-CoA N-acyltransferases (Nat)"/>
    <property type="match status" value="1"/>
</dbReference>
<dbReference type="InterPro" id="IPR024170">
    <property type="entry name" value="Aminoglycoside_N6-AcTrfrase"/>
</dbReference>
<comment type="subunit">
    <text evidence="1">Homodimer.</text>
</comment>
<gene>
    <name evidence="10" type="ORF">SAMN04488053_10772</name>
</gene>
<dbReference type="EMBL" id="FNIL01000007">
    <property type="protein sequence ID" value="SDO11386.1"/>
    <property type="molecule type" value="Genomic_DNA"/>
</dbReference>
<dbReference type="PROSITE" id="PS51186">
    <property type="entry name" value="GNAT"/>
    <property type="match status" value="1"/>
</dbReference>
<dbReference type="Proteomes" id="UP000198778">
    <property type="component" value="Unassembled WGS sequence"/>
</dbReference>
<keyword evidence="11" id="KW-1185">Reference proteome</keyword>
<evidence type="ECO:0000256" key="1">
    <source>
        <dbReference type="ARBA" id="ARBA00011738"/>
    </source>
</evidence>
<feature type="domain" description="N-acetyltransferase" evidence="9">
    <location>
        <begin position="1"/>
        <end position="145"/>
    </location>
</feature>
<dbReference type="InterPro" id="IPR016181">
    <property type="entry name" value="Acyl_CoA_acyltransferase"/>
</dbReference>
<proteinExistence type="predicted"/>
<keyword evidence="5" id="KW-0046">Antibiotic resistance</keyword>
<dbReference type="CDD" id="cd04301">
    <property type="entry name" value="NAT_SF"/>
    <property type="match status" value="1"/>
</dbReference>
<organism evidence="10 11">
    <name type="scientific">Alkalicoccus daliensis</name>
    <dbReference type="NCBI Taxonomy" id="745820"/>
    <lineage>
        <taxon>Bacteria</taxon>
        <taxon>Bacillati</taxon>
        <taxon>Bacillota</taxon>
        <taxon>Bacilli</taxon>
        <taxon>Bacillales</taxon>
        <taxon>Bacillaceae</taxon>
        <taxon>Alkalicoccus</taxon>
    </lineage>
</organism>
<evidence type="ECO:0000256" key="4">
    <source>
        <dbReference type="ARBA" id="ARBA00022679"/>
    </source>
</evidence>
<evidence type="ECO:0000256" key="3">
    <source>
        <dbReference type="ARBA" id="ARBA00017677"/>
    </source>
</evidence>
<dbReference type="OrthoDB" id="118633at2"/>
<dbReference type="Pfam" id="PF00583">
    <property type="entry name" value="Acetyltransf_1"/>
    <property type="match status" value="1"/>
</dbReference>
<evidence type="ECO:0000256" key="2">
    <source>
        <dbReference type="ARBA" id="ARBA00012888"/>
    </source>
</evidence>
<dbReference type="NCBIfam" id="NF043067">
    <property type="entry name" value="AAC_6p_group_E"/>
    <property type="match status" value="1"/>
</dbReference>
<dbReference type="EC" id="2.3.1.82" evidence="2"/>
<protein>
    <recommendedName>
        <fullName evidence="3">Aminoglycoside N(6')-acetyltransferase type 1</fullName>
        <ecNumber evidence="2">2.3.1.82</ecNumber>
    </recommendedName>
    <alternativeName>
        <fullName evidence="7">Aminoglycoside resistance protein</fullName>
    </alternativeName>
</protein>